<keyword evidence="9" id="KW-1185">Reference proteome</keyword>
<organism evidence="8 9">
    <name type="scientific">Morella rubra</name>
    <name type="common">Chinese bayberry</name>
    <dbReference type="NCBI Taxonomy" id="262757"/>
    <lineage>
        <taxon>Eukaryota</taxon>
        <taxon>Viridiplantae</taxon>
        <taxon>Streptophyta</taxon>
        <taxon>Embryophyta</taxon>
        <taxon>Tracheophyta</taxon>
        <taxon>Spermatophyta</taxon>
        <taxon>Magnoliopsida</taxon>
        <taxon>eudicotyledons</taxon>
        <taxon>Gunneridae</taxon>
        <taxon>Pentapetalae</taxon>
        <taxon>rosids</taxon>
        <taxon>fabids</taxon>
        <taxon>Fagales</taxon>
        <taxon>Myricaceae</taxon>
        <taxon>Morella</taxon>
    </lineage>
</organism>
<keyword evidence="5" id="KW-0539">Nucleus</keyword>
<evidence type="ECO:0000313" key="8">
    <source>
        <dbReference type="EMBL" id="KAB1220418.1"/>
    </source>
</evidence>
<comment type="subcellular location">
    <subcellularLocation>
        <location evidence="1">Nucleus</location>
    </subcellularLocation>
</comment>
<evidence type="ECO:0000256" key="4">
    <source>
        <dbReference type="ARBA" id="ARBA00023163"/>
    </source>
</evidence>
<gene>
    <name evidence="8" type="ORF">CJ030_MR3G009878</name>
</gene>
<feature type="region of interest" description="Disordered" evidence="6">
    <location>
        <begin position="84"/>
        <end position="107"/>
    </location>
</feature>
<dbReference type="PANTHER" id="PTHR31391:SF157">
    <property type="entry name" value="B3 DOMAIN-CONTAINING PROTEIN REM16"/>
    <property type="match status" value="1"/>
</dbReference>
<dbReference type="OrthoDB" id="660291at2759"/>
<dbReference type="SUPFAM" id="SSF101936">
    <property type="entry name" value="DNA-binding pseudobarrel domain"/>
    <property type="match status" value="5"/>
</dbReference>
<feature type="domain" description="TF-B3" evidence="7">
    <location>
        <begin position="618"/>
        <end position="710"/>
    </location>
</feature>
<feature type="compositionally biased region" description="Basic and acidic residues" evidence="6">
    <location>
        <begin position="94"/>
        <end position="107"/>
    </location>
</feature>
<reference evidence="8 9" key="1">
    <citation type="journal article" date="2019" name="Plant Biotechnol. J.">
        <title>The red bayberry genome and genetic basis of sex determination.</title>
        <authorList>
            <person name="Jia H.M."/>
            <person name="Jia H.J."/>
            <person name="Cai Q.L."/>
            <person name="Wang Y."/>
            <person name="Zhao H.B."/>
            <person name="Yang W.F."/>
            <person name="Wang G.Y."/>
            <person name="Li Y.H."/>
            <person name="Zhan D.L."/>
            <person name="Shen Y.T."/>
            <person name="Niu Q.F."/>
            <person name="Chang L."/>
            <person name="Qiu J."/>
            <person name="Zhao L."/>
            <person name="Xie H.B."/>
            <person name="Fu W.Y."/>
            <person name="Jin J."/>
            <person name="Li X.W."/>
            <person name="Jiao Y."/>
            <person name="Zhou C.C."/>
            <person name="Tu T."/>
            <person name="Chai C.Y."/>
            <person name="Gao J.L."/>
            <person name="Fan L.J."/>
            <person name="van de Weg E."/>
            <person name="Wang J.Y."/>
            <person name="Gao Z.S."/>
        </authorList>
    </citation>
    <scope>NUCLEOTIDE SEQUENCE [LARGE SCALE GENOMIC DNA]</scope>
    <source>
        <tissue evidence="8">Leaves</tissue>
    </source>
</reference>
<dbReference type="InterPro" id="IPR044837">
    <property type="entry name" value="REM16-like"/>
</dbReference>
<dbReference type="InterPro" id="IPR018247">
    <property type="entry name" value="EF_Hand_1_Ca_BS"/>
</dbReference>
<evidence type="ECO:0000256" key="5">
    <source>
        <dbReference type="ARBA" id="ARBA00023242"/>
    </source>
</evidence>
<dbReference type="PANTHER" id="PTHR31391">
    <property type="entry name" value="B3 DOMAIN-CONTAINING PROTEIN OS11G0197600-RELATED"/>
    <property type="match status" value="1"/>
</dbReference>
<dbReference type="AlphaFoldDB" id="A0A6A1W9P2"/>
<dbReference type="GO" id="GO:0003677">
    <property type="term" value="F:DNA binding"/>
    <property type="evidence" value="ECO:0007669"/>
    <property type="project" value="UniProtKB-KW"/>
</dbReference>
<feature type="domain" description="TF-B3" evidence="7">
    <location>
        <begin position="865"/>
        <end position="963"/>
    </location>
</feature>
<feature type="domain" description="TF-B3" evidence="7">
    <location>
        <begin position="242"/>
        <end position="338"/>
    </location>
</feature>
<feature type="region of interest" description="Disordered" evidence="6">
    <location>
        <begin position="742"/>
        <end position="825"/>
    </location>
</feature>
<evidence type="ECO:0000256" key="3">
    <source>
        <dbReference type="ARBA" id="ARBA00023125"/>
    </source>
</evidence>
<evidence type="ECO:0000256" key="6">
    <source>
        <dbReference type="SAM" id="MobiDB-lite"/>
    </source>
</evidence>
<proteinExistence type="predicted"/>
<feature type="region of interest" description="Disordered" evidence="6">
    <location>
        <begin position="367"/>
        <end position="388"/>
    </location>
</feature>
<protein>
    <submittedName>
        <fullName evidence="8">B3 domain-containing protein REM16</fullName>
    </submittedName>
</protein>
<keyword evidence="2" id="KW-0805">Transcription regulation</keyword>
<evidence type="ECO:0000256" key="2">
    <source>
        <dbReference type="ARBA" id="ARBA00023015"/>
    </source>
</evidence>
<evidence type="ECO:0000256" key="1">
    <source>
        <dbReference type="ARBA" id="ARBA00004123"/>
    </source>
</evidence>
<feature type="domain" description="TF-B3" evidence="7">
    <location>
        <begin position="1"/>
        <end position="69"/>
    </location>
</feature>
<dbReference type="PROSITE" id="PS50863">
    <property type="entry name" value="B3"/>
    <property type="match status" value="5"/>
</dbReference>
<name>A0A6A1W9P2_9ROSI</name>
<keyword evidence="4" id="KW-0804">Transcription</keyword>
<evidence type="ECO:0000313" key="9">
    <source>
        <dbReference type="Proteomes" id="UP000516437"/>
    </source>
</evidence>
<dbReference type="Proteomes" id="UP000516437">
    <property type="component" value="Chromosome 3"/>
</dbReference>
<dbReference type="Pfam" id="PF02362">
    <property type="entry name" value="B3"/>
    <property type="match status" value="5"/>
</dbReference>
<comment type="caution">
    <text evidence="8">The sequence shown here is derived from an EMBL/GenBank/DDBJ whole genome shotgun (WGS) entry which is preliminary data.</text>
</comment>
<keyword evidence="3" id="KW-0238">DNA-binding</keyword>
<feature type="compositionally biased region" description="Basic residues" evidence="6">
    <location>
        <begin position="371"/>
        <end position="382"/>
    </location>
</feature>
<dbReference type="Gene3D" id="2.40.330.10">
    <property type="entry name" value="DNA-binding pseudobarrel domain"/>
    <property type="match status" value="5"/>
</dbReference>
<dbReference type="SMART" id="SM01019">
    <property type="entry name" value="B3"/>
    <property type="match status" value="4"/>
</dbReference>
<dbReference type="InterPro" id="IPR015300">
    <property type="entry name" value="DNA-bd_pseudobarrel_sf"/>
</dbReference>
<feature type="compositionally biased region" description="Basic and acidic residues" evidence="6">
    <location>
        <begin position="807"/>
        <end position="824"/>
    </location>
</feature>
<dbReference type="InterPro" id="IPR003340">
    <property type="entry name" value="B3_DNA-bd"/>
</dbReference>
<accession>A0A6A1W9P2</accession>
<evidence type="ECO:0000259" key="7">
    <source>
        <dbReference type="PROSITE" id="PS50863"/>
    </source>
</evidence>
<sequence>MKGRTSGLVTLVGPSGNTWHAELIQQNDDLFLHRGWAAFVRDHFIECGDLLVFRYEGELQFTMQVFDQSACEKEAAFHSECRQDPGILNRGRGQKKDRDEAASSSDRVFEGVPKKLRGSFSQLNLDFKDKNQEGKMDKSELVVVAKTSQETISSKNTKLPCSPAKDSAMPFQSKSCKEKRDVIHERLDFLLAVLDIVQYHTKASIQSRTSKEEDLCTDDRVCMSMLSAHEVAQSFSSSFPYFVKTMKSFNVSGSYTLNIPYKFSMAHLPNCKIRIVLQNLEGECWTVNSVPTTRVNTSHTLCGGWMAFVRGNDIKIGDICIFELVHECELRVHILGVGREGLHCQNGKVACVRPSSGHAVTVHKNLNGLPKKTRGKSPKASKRHQESTFPLDVRKQCGTKPYTKVPVSSPSKTAIRRSVVQRKKGIEEKLSSQNKGSTRMMLALDEERAAQSFCSSFPNFVRIMKQFNISGSFTLKIPYQFSAVHLPSCKTEVVLRNLKGKCWTVNSVPDSKGRMGHTFCGGWMAFVRGNDVKIGDICIFELVDKCEMLVHISGNGKKGLETQSGAVAANELAIRGNAYNNIYSILFWLQSCCLVKMEGSCKDCTNWAEEIYWAHFQTVHFSQFLLSGYDQQLAIPKKFVDSLRKKLPGSVVLKGPSGLTWNVGIKTSDDTLFFNHGWQAFVKDHSLKENDFLIFRYNGAQFDVLVFDGENLCEKEASYFVRKCGHTEHDNGCLNKRKLGEDSIDDIQPSSNKDVGGSSPGESINGDTVLVPSGQHIISVGTTKRTRRKAASARSIPAAQSPGTKELATRGEGVKRMPGDDAEHTPMSMGGALSQQYMSHRRAITEDEKKNALHLAQEASSDETFLVVMRPTHVYKRFFVWIPSEWLTKHLSKENQEIILRVQKNTWRARYNYNRARGYGGITGGWKHFAVDNNLEEFDVCLFKPAGHTNASIILDVSIFRVVQQISPVAQVPSPTPRRGRRKVIKYTEA</sequence>
<dbReference type="CDD" id="cd10017">
    <property type="entry name" value="B3_DNA"/>
    <property type="match status" value="5"/>
</dbReference>
<dbReference type="GO" id="GO:0005634">
    <property type="term" value="C:nucleus"/>
    <property type="evidence" value="ECO:0007669"/>
    <property type="project" value="UniProtKB-SubCell"/>
</dbReference>
<dbReference type="EMBL" id="RXIC02000021">
    <property type="protein sequence ID" value="KAB1220418.1"/>
    <property type="molecule type" value="Genomic_DNA"/>
</dbReference>
<feature type="domain" description="TF-B3" evidence="7">
    <location>
        <begin position="460"/>
        <end position="556"/>
    </location>
</feature>
<dbReference type="PROSITE" id="PS00018">
    <property type="entry name" value="EF_HAND_1"/>
    <property type="match status" value="1"/>
</dbReference>